<keyword evidence="2" id="KW-0614">Plasmid</keyword>
<protein>
    <submittedName>
        <fullName evidence="2">Uncharacterized protein</fullName>
    </submittedName>
</protein>
<evidence type="ECO:0000256" key="1">
    <source>
        <dbReference type="SAM" id="MobiDB-lite"/>
    </source>
</evidence>
<geneLocation type="plasmid" evidence="2 3">
    <name>3</name>
</geneLocation>
<dbReference type="Proteomes" id="UP000294360">
    <property type="component" value="Plasmid 3"/>
</dbReference>
<organism evidence="2 3">
    <name type="scientific">Methylocella tundrae</name>
    <dbReference type="NCBI Taxonomy" id="227605"/>
    <lineage>
        <taxon>Bacteria</taxon>
        <taxon>Pseudomonadati</taxon>
        <taxon>Pseudomonadota</taxon>
        <taxon>Alphaproteobacteria</taxon>
        <taxon>Hyphomicrobiales</taxon>
        <taxon>Beijerinckiaceae</taxon>
        <taxon>Methylocella</taxon>
    </lineage>
</organism>
<proteinExistence type="predicted"/>
<dbReference type="AlphaFoldDB" id="A0A4U8Z7T8"/>
<name>A0A4U8Z7T8_METTU</name>
<dbReference type="OrthoDB" id="8482273at2"/>
<accession>A0A4U8Z7T8</accession>
<evidence type="ECO:0000313" key="2">
    <source>
        <dbReference type="EMBL" id="VFU17632.1"/>
    </source>
</evidence>
<dbReference type="EMBL" id="LR536452">
    <property type="protein sequence ID" value="VFU17632.1"/>
    <property type="molecule type" value="Genomic_DNA"/>
</dbReference>
<dbReference type="KEGG" id="mtun:MTUNDRAET4_0165.2"/>
<feature type="region of interest" description="Disordered" evidence="1">
    <location>
        <begin position="159"/>
        <end position="195"/>
    </location>
</feature>
<sequence length="372" mass="41370">MFLSRDDVTEQNASPSWPEVVLATVATALTSFDAILCGMVAAGLGIDALSLYLGLTRTGLLDRLAALGLPTPHDRPMRRAGVKNPWSAEDVRLLIAAWTDGAHVLSIAETLGRSRGAIYSKRRRLGLPSRDSNRRRRLSNDETRAAALAWHGEIAGDPDLFSANPRPAPALETRRARTSTYRSPSARRVTREDTPDLWESSDAVGLVAPASVDAGEVLEALREGFESPTTWPDFGELSVWDAPALPETESKKSRRISIRKLSAEQKAEIEDRGLAGQRPKAIARDMGVTECQVTSHLWRSEVAVLRTEFGVILLDAYDPSAAVENIRAWRIEKRPPWKHGDNDKLRQPYWRVRGRHNLPRFYTQSKRFKGLP</sequence>
<gene>
    <name evidence="2" type="ORF">MTUNDRAET4_0165</name>
</gene>
<dbReference type="RefSeq" id="WP_134493425.1">
    <property type="nucleotide sequence ID" value="NZ_LR536452.1"/>
</dbReference>
<evidence type="ECO:0000313" key="3">
    <source>
        <dbReference type="Proteomes" id="UP000294360"/>
    </source>
</evidence>
<reference evidence="2 3" key="1">
    <citation type="submission" date="2019-03" db="EMBL/GenBank/DDBJ databases">
        <authorList>
            <person name="Kox A.R. M."/>
        </authorList>
    </citation>
    <scope>NUCLEOTIDE SEQUENCE [LARGE SCALE GENOMIC DNA]</scope>
    <source>
        <strain evidence="2">MTUNDRAET4 annotated genome</strain>
        <plasmid evidence="3">3</plasmid>
    </source>
</reference>
<dbReference type="Gene3D" id="1.10.10.60">
    <property type="entry name" value="Homeodomain-like"/>
    <property type="match status" value="1"/>
</dbReference>